<dbReference type="GO" id="GO:0009055">
    <property type="term" value="F:electron transfer activity"/>
    <property type="evidence" value="ECO:0007669"/>
    <property type="project" value="InterPro"/>
</dbReference>
<dbReference type="SUPFAM" id="SSF46626">
    <property type="entry name" value="Cytochrome c"/>
    <property type="match status" value="2"/>
</dbReference>
<dbReference type="PANTHER" id="PTHR30600:SF7">
    <property type="entry name" value="CYTOCHROME C PEROXIDASE-RELATED"/>
    <property type="match status" value="1"/>
</dbReference>
<dbReference type="InterPro" id="IPR036909">
    <property type="entry name" value="Cyt_c-like_dom_sf"/>
</dbReference>
<feature type="domain" description="Cytochrome c" evidence="14">
    <location>
        <begin position="207"/>
        <end position="333"/>
    </location>
</feature>
<dbReference type="GO" id="GO:0020037">
    <property type="term" value="F:heme binding"/>
    <property type="evidence" value="ECO:0007669"/>
    <property type="project" value="InterPro"/>
</dbReference>
<feature type="binding site" description="covalent" evidence="11">
    <location>
        <position position="75"/>
    </location>
    <ligand>
        <name>heme c</name>
        <dbReference type="ChEBI" id="CHEBI:61717"/>
        <label>1</label>
    </ligand>
</feature>
<keyword evidence="10 12" id="KW-0408">Iron</keyword>
<dbReference type="InterPro" id="IPR026259">
    <property type="entry name" value="MauG/Cytc_peroxidase"/>
</dbReference>
<dbReference type="RefSeq" id="WP_121012052.1">
    <property type="nucleotide sequence ID" value="NZ_RCCJ01000001.1"/>
</dbReference>
<keyword evidence="7" id="KW-0574">Periplasm</keyword>
<evidence type="ECO:0000256" key="10">
    <source>
        <dbReference type="ARBA" id="ARBA00023004"/>
    </source>
</evidence>
<evidence type="ECO:0000259" key="14">
    <source>
        <dbReference type="PROSITE" id="PS51007"/>
    </source>
</evidence>
<feature type="binding site" description="axial binding residue" evidence="12">
    <location>
        <position position="95"/>
    </location>
    <ligand>
        <name>heme c</name>
        <dbReference type="ChEBI" id="CHEBI:61717"/>
        <label>1</label>
    </ligand>
    <ligandPart>
        <name>Fe</name>
        <dbReference type="ChEBI" id="CHEBI:18248"/>
    </ligandPart>
</feature>
<feature type="domain" description="Cytochrome c" evidence="14">
    <location>
        <begin position="53"/>
        <end position="162"/>
    </location>
</feature>
<keyword evidence="6 13" id="KW-0732">Signal</keyword>
<evidence type="ECO:0000256" key="8">
    <source>
        <dbReference type="ARBA" id="ARBA00022982"/>
    </source>
</evidence>
<evidence type="ECO:0000256" key="5">
    <source>
        <dbReference type="ARBA" id="ARBA00022723"/>
    </source>
</evidence>
<dbReference type="GO" id="GO:0004130">
    <property type="term" value="F:cytochrome-c peroxidase activity"/>
    <property type="evidence" value="ECO:0007669"/>
    <property type="project" value="TreeGrafter"/>
</dbReference>
<organism evidence="15 16">
    <name type="scientific">Hydrogenivirga caldilitoris</name>
    <dbReference type="NCBI Taxonomy" id="246264"/>
    <lineage>
        <taxon>Bacteria</taxon>
        <taxon>Pseudomonadati</taxon>
        <taxon>Aquificota</taxon>
        <taxon>Aquificia</taxon>
        <taxon>Aquificales</taxon>
        <taxon>Aquificaceae</taxon>
        <taxon>Hydrogenivirga</taxon>
    </lineage>
</organism>
<dbReference type="Proteomes" id="UP000267841">
    <property type="component" value="Unassembled WGS sequence"/>
</dbReference>
<evidence type="ECO:0000256" key="13">
    <source>
        <dbReference type="SAM" id="SignalP"/>
    </source>
</evidence>
<dbReference type="FunFam" id="1.10.760.10:FF:000004">
    <property type="entry name" value="Cytochrome c peroxidase"/>
    <property type="match status" value="1"/>
</dbReference>
<protein>
    <submittedName>
        <fullName evidence="15">Cytochrome c peroxidase</fullName>
    </submittedName>
</protein>
<dbReference type="OrthoDB" id="9772811at2"/>
<feature type="binding site" description="covalent" evidence="11">
    <location>
        <position position="78"/>
    </location>
    <ligand>
        <name>heme c</name>
        <dbReference type="ChEBI" id="CHEBI:61717"/>
        <label>1</label>
    </ligand>
</feature>
<dbReference type="Gene3D" id="1.10.760.10">
    <property type="entry name" value="Cytochrome c-like domain"/>
    <property type="match status" value="2"/>
</dbReference>
<accession>A0A497XSB6</accession>
<keyword evidence="3 15" id="KW-0575">Peroxidase</keyword>
<name>A0A497XSB6_9AQUI</name>
<dbReference type="PROSITE" id="PS51007">
    <property type="entry name" value="CYTC"/>
    <property type="match status" value="2"/>
</dbReference>
<feature type="binding site" description="covalent" evidence="11">
    <location>
        <position position="224"/>
    </location>
    <ligand>
        <name>heme c</name>
        <dbReference type="ChEBI" id="CHEBI:61717"/>
        <label>2</label>
    </ligand>
</feature>
<evidence type="ECO:0000256" key="4">
    <source>
        <dbReference type="ARBA" id="ARBA00022617"/>
    </source>
</evidence>
<comment type="caution">
    <text evidence="15">The sequence shown here is derived from an EMBL/GenBank/DDBJ whole genome shotgun (WGS) entry which is preliminary data.</text>
</comment>
<dbReference type="GO" id="GO:0046872">
    <property type="term" value="F:metal ion binding"/>
    <property type="evidence" value="ECO:0007669"/>
    <property type="project" value="UniProtKB-KW"/>
</dbReference>
<evidence type="ECO:0000256" key="12">
    <source>
        <dbReference type="PIRSR" id="PIRSR000294-2"/>
    </source>
</evidence>
<feature type="binding site" description="axial binding residue" evidence="12">
    <location>
        <position position="225"/>
    </location>
    <ligand>
        <name>heme c</name>
        <dbReference type="ChEBI" id="CHEBI:61717"/>
        <label>2</label>
    </ligand>
    <ligandPart>
        <name>Fe</name>
        <dbReference type="ChEBI" id="CHEBI:18248"/>
    </ligandPart>
</feature>
<evidence type="ECO:0000256" key="11">
    <source>
        <dbReference type="PIRSR" id="PIRSR000294-1"/>
    </source>
</evidence>
<dbReference type="InterPro" id="IPR009056">
    <property type="entry name" value="Cyt_c-like_dom"/>
</dbReference>
<evidence type="ECO:0000256" key="2">
    <source>
        <dbReference type="ARBA" id="ARBA00022448"/>
    </source>
</evidence>
<evidence type="ECO:0000256" key="7">
    <source>
        <dbReference type="ARBA" id="ARBA00022764"/>
    </source>
</evidence>
<reference evidence="15 16" key="1">
    <citation type="submission" date="2018-10" db="EMBL/GenBank/DDBJ databases">
        <title>Genomic Encyclopedia of Archaeal and Bacterial Type Strains, Phase II (KMG-II): from individual species to whole genera.</title>
        <authorList>
            <person name="Goeker M."/>
        </authorList>
    </citation>
    <scope>NUCLEOTIDE SEQUENCE [LARGE SCALE GENOMIC DNA]</scope>
    <source>
        <strain evidence="15 16">DSM 16510</strain>
    </source>
</reference>
<feature type="binding site" description="axial binding residue" evidence="12">
    <location>
        <position position="308"/>
    </location>
    <ligand>
        <name>heme c</name>
        <dbReference type="ChEBI" id="CHEBI:61717"/>
        <label>2</label>
    </ligand>
    <ligandPart>
        <name>Fe</name>
        <dbReference type="ChEBI" id="CHEBI:18248"/>
    </ligandPart>
</feature>
<keyword evidence="8" id="KW-0249">Electron transport</keyword>
<keyword evidence="16" id="KW-1185">Reference proteome</keyword>
<evidence type="ECO:0000313" key="16">
    <source>
        <dbReference type="Proteomes" id="UP000267841"/>
    </source>
</evidence>
<keyword evidence="4 11" id="KW-0349">Heme</keyword>
<sequence length="358" mass="39765">MKKVAAVIALSVGGALLAGAGKVEDAKLLEEARKYFQPLPSVAKSETNPVTPEKVKLGKMLYYEPRLSRSGLISCNTCHNLATYGVDNLPTSVGHRWQLGPRNAPTTLNAAFHVAQFWDGRAKDVEEQAKGPILNPIEMAMDSPEEVVKRISSIPEYVELFNRAFPNDRNPVNYENIAKAIAAFERTLTTPSRFDDFLRGNTEALTKEEKEGLKTFIEVGCASCHNGVALGGNMFTRFGIVEAYWNATRDYVTLEKPTMPMDVGKFAVTHKEEDLYVFKVPSLRNISRTYPYFHDGSVWNLEDAVQVMAKVQLGKELSKDQVKKIVAFLKALDGEVPKHALELPVLPPSTKETPKPVR</sequence>
<feature type="binding site" description="axial binding residue" evidence="12">
    <location>
        <position position="79"/>
    </location>
    <ligand>
        <name>heme c</name>
        <dbReference type="ChEBI" id="CHEBI:61717"/>
        <label>1</label>
    </ligand>
    <ligandPart>
        <name>Fe</name>
        <dbReference type="ChEBI" id="CHEBI:18248"/>
    </ligandPart>
</feature>
<evidence type="ECO:0000256" key="6">
    <source>
        <dbReference type="ARBA" id="ARBA00022729"/>
    </source>
</evidence>
<dbReference type="AlphaFoldDB" id="A0A497XSB6"/>
<keyword evidence="5 12" id="KW-0479">Metal-binding</keyword>
<evidence type="ECO:0000256" key="1">
    <source>
        <dbReference type="ARBA" id="ARBA00004418"/>
    </source>
</evidence>
<comment type="subcellular location">
    <subcellularLocation>
        <location evidence="1">Periplasm</location>
    </subcellularLocation>
</comment>
<evidence type="ECO:0000313" key="15">
    <source>
        <dbReference type="EMBL" id="RLJ71141.1"/>
    </source>
</evidence>
<dbReference type="InterPro" id="IPR004852">
    <property type="entry name" value="Di-haem_cyt_c_peroxidsae"/>
</dbReference>
<feature type="binding site" description="covalent" evidence="11">
    <location>
        <position position="221"/>
    </location>
    <ligand>
        <name>heme c</name>
        <dbReference type="ChEBI" id="CHEBI:61717"/>
        <label>2</label>
    </ligand>
</feature>
<keyword evidence="9" id="KW-0560">Oxidoreductase</keyword>
<comment type="PTM">
    <text evidence="11">Binds 2 heme groups per subunit.</text>
</comment>
<dbReference type="PIRSF" id="PIRSF000294">
    <property type="entry name" value="Cytochrome-c_peroxidase"/>
    <property type="match status" value="1"/>
</dbReference>
<dbReference type="PANTHER" id="PTHR30600">
    <property type="entry name" value="CYTOCHROME C PEROXIDASE-RELATED"/>
    <property type="match status" value="1"/>
</dbReference>
<proteinExistence type="predicted"/>
<gene>
    <name evidence="15" type="ORF">BCF55_1438</name>
</gene>
<comment type="cofactor">
    <cofactor evidence="11">
        <name>heme</name>
        <dbReference type="ChEBI" id="CHEBI:30413"/>
    </cofactor>
    <text evidence="11">Binds 2 heme groups.</text>
</comment>
<evidence type="ECO:0000256" key="3">
    <source>
        <dbReference type="ARBA" id="ARBA00022559"/>
    </source>
</evidence>
<feature type="signal peptide" evidence="13">
    <location>
        <begin position="1"/>
        <end position="20"/>
    </location>
</feature>
<dbReference type="Pfam" id="PF03150">
    <property type="entry name" value="CCP_MauG"/>
    <property type="match status" value="1"/>
</dbReference>
<evidence type="ECO:0000256" key="9">
    <source>
        <dbReference type="ARBA" id="ARBA00023002"/>
    </source>
</evidence>
<dbReference type="GO" id="GO:0042597">
    <property type="term" value="C:periplasmic space"/>
    <property type="evidence" value="ECO:0007669"/>
    <property type="project" value="UniProtKB-SubCell"/>
</dbReference>
<dbReference type="InterPro" id="IPR051395">
    <property type="entry name" value="Cytochrome_c_Peroxidase/MauG"/>
</dbReference>
<dbReference type="EMBL" id="RCCJ01000001">
    <property type="protein sequence ID" value="RLJ71141.1"/>
    <property type="molecule type" value="Genomic_DNA"/>
</dbReference>
<keyword evidence="2" id="KW-0813">Transport</keyword>
<feature type="chain" id="PRO_5019791431" evidence="13">
    <location>
        <begin position="21"/>
        <end position="358"/>
    </location>
</feature>